<protein>
    <submittedName>
        <fullName evidence="1">Unannotated protein</fullName>
    </submittedName>
</protein>
<dbReference type="AlphaFoldDB" id="A0A6J7Q654"/>
<name>A0A6J7Q654_9ZZZZ</name>
<proteinExistence type="predicted"/>
<dbReference type="EMBL" id="CAFBPN010000008">
    <property type="protein sequence ID" value="CAB5011599.1"/>
    <property type="molecule type" value="Genomic_DNA"/>
</dbReference>
<sequence>MSTFPFGDSISSITTTGTEEWICNGCAGSVGTVGTLIPNTFEAVVRLLAPEPRIQHWWSAYREMFVALGSICAKHSSPLGNLTFGIWEGHGFQSESNREELSQIPKLVMPNRVYFLLTGDLLSLGELRYPSSDEWRNPDLMWPDDHAWFVGTDVDFWSLYVGGSLEMTEEIESLFGGSCMRVSYSEKLPVES</sequence>
<organism evidence="1">
    <name type="scientific">freshwater metagenome</name>
    <dbReference type="NCBI Taxonomy" id="449393"/>
    <lineage>
        <taxon>unclassified sequences</taxon>
        <taxon>metagenomes</taxon>
        <taxon>ecological metagenomes</taxon>
    </lineage>
</organism>
<evidence type="ECO:0000313" key="1">
    <source>
        <dbReference type="EMBL" id="CAB5011599.1"/>
    </source>
</evidence>
<reference evidence="1" key="1">
    <citation type="submission" date="2020-05" db="EMBL/GenBank/DDBJ databases">
        <authorList>
            <person name="Chiriac C."/>
            <person name="Salcher M."/>
            <person name="Ghai R."/>
            <person name="Kavagutti S V."/>
        </authorList>
    </citation>
    <scope>NUCLEOTIDE SEQUENCE</scope>
</reference>
<accession>A0A6J7Q654</accession>
<gene>
    <name evidence="1" type="ORF">UFOPK4098_00322</name>
</gene>